<dbReference type="InterPro" id="IPR003660">
    <property type="entry name" value="HAMP_dom"/>
</dbReference>
<reference evidence="8 9" key="1">
    <citation type="submission" date="2016-11" db="EMBL/GenBank/DDBJ databases">
        <authorList>
            <person name="Varghese N."/>
            <person name="Submissions S."/>
        </authorList>
    </citation>
    <scope>NUCLEOTIDE SEQUENCE [LARGE SCALE GENOMIC DNA]</scope>
    <source>
        <strain evidence="8 9">DSM 15287</strain>
    </source>
</reference>
<dbReference type="CDD" id="cd11386">
    <property type="entry name" value="MCP_signal"/>
    <property type="match status" value="1"/>
</dbReference>
<dbReference type="RefSeq" id="WP_149733795.1">
    <property type="nucleotide sequence ID" value="NZ_FQZD01000007.1"/>
</dbReference>
<keyword evidence="4" id="KW-0175">Coiled coil</keyword>
<feature type="transmembrane region" description="Helical" evidence="5">
    <location>
        <begin position="13"/>
        <end position="35"/>
    </location>
</feature>
<feature type="domain" description="Methyl-accepting transducer" evidence="6">
    <location>
        <begin position="287"/>
        <end position="523"/>
    </location>
</feature>
<dbReference type="GO" id="GO:0016020">
    <property type="term" value="C:membrane"/>
    <property type="evidence" value="ECO:0007669"/>
    <property type="project" value="InterPro"/>
</dbReference>
<evidence type="ECO:0000313" key="8">
    <source>
        <dbReference type="EMBL" id="SHI74800.1"/>
    </source>
</evidence>
<dbReference type="InterPro" id="IPR024478">
    <property type="entry name" value="HlyB_4HB_MCP"/>
</dbReference>
<dbReference type="Pfam" id="PF00015">
    <property type="entry name" value="MCPsignal"/>
    <property type="match status" value="1"/>
</dbReference>
<evidence type="ECO:0000313" key="9">
    <source>
        <dbReference type="Proteomes" id="UP000322917"/>
    </source>
</evidence>
<dbReference type="InterPro" id="IPR047347">
    <property type="entry name" value="YvaQ-like_sensor"/>
</dbReference>
<dbReference type="Gene3D" id="6.10.340.10">
    <property type="match status" value="1"/>
</dbReference>
<dbReference type="PANTHER" id="PTHR32089">
    <property type="entry name" value="METHYL-ACCEPTING CHEMOTAXIS PROTEIN MCPB"/>
    <property type="match status" value="1"/>
</dbReference>
<dbReference type="Proteomes" id="UP000322917">
    <property type="component" value="Unassembled WGS sequence"/>
</dbReference>
<keyword evidence="5" id="KW-0812">Transmembrane</keyword>
<evidence type="ECO:0000256" key="5">
    <source>
        <dbReference type="SAM" id="Phobius"/>
    </source>
</evidence>
<evidence type="ECO:0000259" key="7">
    <source>
        <dbReference type="PROSITE" id="PS50885"/>
    </source>
</evidence>
<dbReference type="GO" id="GO:0006935">
    <property type="term" value="P:chemotaxis"/>
    <property type="evidence" value="ECO:0007669"/>
    <property type="project" value="InterPro"/>
</dbReference>
<evidence type="ECO:0000256" key="2">
    <source>
        <dbReference type="ARBA" id="ARBA00029447"/>
    </source>
</evidence>
<keyword evidence="9" id="KW-1185">Reference proteome</keyword>
<evidence type="ECO:0000259" key="6">
    <source>
        <dbReference type="PROSITE" id="PS50111"/>
    </source>
</evidence>
<evidence type="ECO:0000256" key="4">
    <source>
        <dbReference type="SAM" id="Coils"/>
    </source>
</evidence>
<comment type="similarity">
    <text evidence="2">Belongs to the methyl-accepting chemotaxis (MCP) protein family.</text>
</comment>
<dbReference type="EMBL" id="FQZD01000007">
    <property type="protein sequence ID" value="SHI74800.1"/>
    <property type="molecule type" value="Genomic_DNA"/>
</dbReference>
<dbReference type="PRINTS" id="PR00260">
    <property type="entry name" value="CHEMTRNSDUCR"/>
</dbReference>
<protein>
    <submittedName>
        <fullName evidence="8">Methyl-accepting chemotaxis protein</fullName>
    </submittedName>
</protein>
<sequence>MNWLNNLKVARKLALLIVVFVTALLCVGGVGYYFLNKTNQAMDRMYNEKITELELINENRVYARRIEGNLFSLMVTTNETENKALADSISENVKLFDANLTKFEQMPIDDKSRADVKEMREILGKYREVRSKVISLASQNKNTEAYALYTQDAKPLADGFMQKLIVVGEETKKSVEEMNIQNHKDFVFANTMFVIVILSSILLGILLGVLITKRITKRLNDVAIFMDTVAKGDFTREVSQQNLNDKSEFGTVSKAVATMNKNVKDLIRQLANTSEQLAASSEELTASAEQSAQASNQVAGSVTEVAQGAEKQLELAHNASSVVLQISNAINQVASNTETVSDSAEKTAMTANNGEEAIKQAVSQMQIIEEKTNATAIVITELEDKSKQIGQIVDVISSISGQTNLLALNAAIEAARAGEAGRGFAVVAEEVRKLAEQSQDAAKQITQLISEVQAKTDSAVTYMNDGKNEVDKGAKIVTVAGQSFGEILTMVKDITGQIHEISDAIEEITSGTQNVVNSVQDIDDESRKAAEQTQTISAATEEQSASVEEIASSSRSLAKMAEELRVAIGKFKI</sequence>
<evidence type="ECO:0000256" key="3">
    <source>
        <dbReference type="PROSITE-ProRule" id="PRU00284"/>
    </source>
</evidence>
<dbReference type="PANTHER" id="PTHR32089:SF112">
    <property type="entry name" value="LYSOZYME-LIKE PROTEIN-RELATED"/>
    <property type="match status" value="1"/>
</dbReference>
<evidence type="ECO:0000256" key="1">
    <source>
        <dbReference type="ARBA" id="ARBA00023224"/>
    </source>
</evidence>
<dbReference type="GO" id="GO:0007165">
    <property type="term" value="P:signal transduction"/>
    <property type="evidence" value="ECO:0007669"/>
    <property type="project" value="UniProtKB-KW"/>
</dbReference>
<dbReference type="InterPro" id="IPR004090">
    <property type="entry name" value="Chemotax_Me-accpt_rcpt"/>
</dbReference>
<dbReference type="Pfam" id="PF12729">
    <property type="entry name" value="4HB_MCP_1"/>
    <property type="match status" value="1"/>
</dbReference>
<keyword evidence="5" id="KW-1133">Transmembrane helix</keyword>
<dbReference type="Gene3D" id="1.10.287.950">
    <property type="entry name" value="Methyl-accepting chemotaxis protein"/>
    <property type="match status" value="1"/>
</dbReference>
<dbReference type="CDD" id="cd19411">
    <property type="entry name" value="MCP2201-like_sensor"/>
    <property type="match status" value="1"/>
</dbReference>
<proteinExistence type="inferred from homology"/>
<dbReference type="AlphaFoldDB" id="A0A1M6DNL8"/>
<feature type="coiled-coil region" evidence="4">
    <location>
        <begin position="256"/>
        <end position="283"/>
    </location>
</feature>
<dbReference type="PROSITE" id="PS50885">
    <property type="entry name" value="HAMP"/>
    <property type="match status" value="1"/>
</dbReference>
<keyword evidence="1 3" id="KW-0807">Transducer</keyword>
<dbReference type="SUPFAM" id="SSF58104">
    <property type="entry name" value="Methyl-accepting chemotaxis protein (MCP) signaling domain"/>
    <property type="match status" value="2"/>
</dbReference>
<accession>A0A1M6DNL8</accession>
<dbReference type="SMART" id="SM00304">
    <property type="entry name" value="HAMP"/>
    <property type="match status" value="2"/>
</dbReference>
<organism evidence="8 9">
    <name type="scientific">Propionispora hippei DSM 15287</name>
    <dbReference type="NCBI Taxonomy" id="1123003"/>
    <lineage>
        <taxon>Bacteria</taxon>
        <taxon>Bacillati</taxon>
        <taxon>Bacillota</taxon>
        <taxon>Negativicutes</taxon>
        <taxon>Selenomonadales</taxon>
        <taxon>Sporomusaceae</taxon>
        <taxon>Propionispora</taxon>
    </lineage>
</organism>
<name>A0A1M6DNL8_9FIRM</name>
<dbReference type="FunFam" id="1.10.287.950:FF:000001">
    <property type="entry name" value="Methyl-accepting chemotaxis sensory transducer"/>
    <property type="match status" value="1"/>
</dbReference>
<gene>
    <name evidence="8" type="ORF">SAMN02745170_00946</name>
</gene>
<dbReference type="OrthoDB" id="1674885at2"/>
<feature type="domain" description="HAMP" evidence="7">
    <location>
        <begin position="213"/>
        <end position="268"/>
    </location>
</feature>
<dbReference type="PROSITE" id="PS50111">
    <property type="entry name" value="CHEMOTAXIS_TRANSDUC_2"/>
    <property type="match status" value="1"/>
</dbReference>
<dbReference type="InterPro" id="IPR004089">
    <property type="entry name" value="MCPsignal_dom"/>
</dbReference>
<dbReference type="GO" id="GO:0004888">
    <property type="term" value="F:transmembrane signaling receptor activity"/>
    <property type="evidence" value="ECO:0007669"/>
    <property type="project" value="InterPro"/>
</dbReference>
<dbReference type="SMART" id="SM00283">
    <property type="entry name" value="MA"/>
    <property type="match status" value="1"/>
</dbReference>
<feature type="transmembrane region" description="Helical" evidence="5">
    <location>
        <begin position="187"/>
        <end position="211"/>
    </location>
</feature>
<keyword evidence="5" id="KW-0472">Membrane</keyword>